<dbReference type="SMART" id="SM00878">
    <property type="entry name" value="Biotin_carb_C"/>
    <property type="match status" value="1"/>
</dbReference>
<dbReference type="InterPro" id="IPR005482">
    <property type="entry name" value="Biotin_COase_C"/>
</dbReference>
<dbReference type="InterPro" id="IPR004549">
    <property type="entry name" value="Acetyl_CoA_COase_biotin_COase"/>
</dbReference>
<accession>A0A6J4ZYR4</accession>
<feature type="domain" description="ATP-grasp" evidence="16">
    <location>
        <begin position="120"/>
        <end position="317"/>
    </location>
</feature>
<dbReference type="InterPro" id="IPR011761">
    <property type="entry name" value="ATP-grasp"/>
</dbReference>
<evidence type="ECO:0000256" key="13">
    <source>
        <dbReference type="ARBA" id="ARBA00048600"/>
    </source>
</evidence>
<keyword evidence="15" id="KW-0443">Lipid metabolism</keyword>
<keyword evidence="7" id="KW-0479">Metal-binding</keyword>
<dbReference type="SUPFAM" id="SSF52440">
    <property type="entry name" value="PreATP-grasp domain"/>
    <property type="match status" value="1"/>
</dbReference>
<evidence type="ECO:0000256" key="14">
    <source>
        <dbReference type="PROSITE-ProRule" id="PRU00409"/>
    </source>
</evidence>
<evidence type="ECO:0000313" key="18">
    <source>
        <dbReference type="EMBL" id="CAB3647850.1"/>
    </source>
</evidence>
<keyword evidence="15" id="KW-0276">Fatty acid metabolism</keyword>
<dbReference type="InterPro" id="IPR051602">
    <property type="entry name" value="ACC_Biotin_Carboxylase"/>
</dbReference>
<dbReference type="GO" id="GO:0006633">
    <property type="term" value="P:fatty acid biosynthetic process"/>
    <property type="evidence" value="ECO:0007669"/>
    <property type="project" value="UniProtKB-KW"/>
</dbReference>
<dbReference type="PROSITE" id="PS50975">
    <property type="entry name" value="ATP_GRASP"/>
    <property type="match status" value="1"/>
</dbReference>
<name>A0A6J4ZYR4_9BURK</name>
<dbReference type="GO" id="GO:0005524">
    <property type="term" value="F:ATP binding"/>
    <property type="evidence" value="ECO:0007669"/>
    <property type="project" value="UniProtKB-UniRule"/>
</dbReference>
<dbReference type="FunFam" id="3.40.50.20:FF:000010">
    <property type="entry name" value="Propionyl-CoA carboxylase subunit alpha"/>
    <property type="match status" value="1"/>
</dbReference>
<dbReference type="PROSITE" id="PS50979">
    <property type="entry name" value="BC"/>
    <property type="match status" value="1"/>
</dbReference>
<dbReference type="InterPro" id="IPR005479">
    <property type="entry name" value="CPAse_ATP-bd"/>
</dbReference>
<keyword evidence="15" id="KW-0444">Lipid biosynthesis</keyword>
<dbReference type="Pfam" id="PF00289">
    <property type="entry name" value="Biotin_carb_N"/>
    <property type="match status" value="1"/>
</dbReference>
<dbReference type="GO" id="GO:0046872">
    <property type="term" value="F:metal ion binding"/>
    <property type="evidence" value="ECO:0007669"/>
    <property type="project" value="UniProtKB-KW"/>
</dbReference>
<evidence type="ECO:0000256" key="8">
    <source>
        <dbReference type="ARBA" id="ARBA00022741"/>
    </source>
</evidence>
<dbReference type="GO" id="GO:0004075">
    <property type="term" value="F:biotin carboxylase activity"/>
    <property type="evidence" value="ECO:0007669"/>
    <property type="project" value="UniProtKB-EC"/>
</dbReference>
<dbReference type="InterPro" id="IPR005481">
    <property type="entry name" value="BC-like_N"/>
</dbReference>
<evidence type="ECO:0000256" key="5">
    <source>
        <dbReference type="ARBA" id="ARBA00017242"/>
    </source>
</evidence>
<dbReference type="UniPathway" id="UPA00655">
    <property type="reaction ID" value="UER00711"/>
</dbReference>
<dbReference type="NCBIfam" id="TIGR00514">
    <property type="entry name" value="accC"/>
    <property type="match status" value="1"/>
</dbReference>
<dbReference type="NCBIfam" id="NF006367">
    <property type="entry name" value="PRK08591.1"/>
    <property type="match status" value="1"/>
</dbReference>
<dbReference type="EMBL" id="CADIKC010000001">
    <property type="protein sequence ID" value="CAB3647850.1"/>
    <property type="molecule type" value="Genomic_DNA"/>
</dbReference>
<reference evidence="18 19" key="1">
    <citation type="submission" date="2020-04" db="EMBL/GenBank/DDBJ databases">
        <authorList>
            <person name="De Canck E."/>
        </authorList>
    </citation>
    <scope>NUCLEOTIDE SEQUENCE [LARGE SCALE GENOMIC DNA]</scope>
    <source>
        <strain evidence="18 19">LMG 24238</strain>
    </source>
</reference>
<evidence type="ECO:0000256" key="4">
    <source>
        <dbReference type="ARBA" id="ARBA00013263"/>
    </source>
</evidence>
<keyword evidence="10" id="KW-0460">Magnesium</keyword>
<dbReference type="InterPro" id="IPR011054">
    <property type="entry name" value="Rudment_hybrid_motif"/>
</dbReference>
<dbReference type="Pfam" id="PF02786">
    <property type="entry name" value="CPSase_L_D2"/>
    <property type="match status" value="1"/>
</dbReference>
<evidence type="ECO:0000313" key="19">
    <source>
        <dbReference type="Proteomes" id="UP000494255"/>
    </source>
</evidence>
<dbReference type="InterPro" id="IPR016185">
    <property type="entry name" value="PreATP-grasp_dom_sf"/>
</dbReference>
<evidence type="ECO:0000256" key="1">
    <source>
        <dbReference type="ARBA" id="ARBA00003761"/>
    </source>
</evidence>
<dbReference type="GO" id="GO:2001295">
    <property type="term" value="P:malonyl-CoA biosynthetic process"/>
    <property type="evidence" value="ECO:0007669"/>
    <property type="project" value="UniProtKB-UniPathway"/>
</dbReference>
<evidence type="ECO:0000256" key="7">
    <source>
        <dbReference type="ARBA" id="ARBA00022723"/>
    </source>
</evidence>
<dbReference type="Pfam" id="PF02785">
    <property type="entry name" value="Biotin_carb_C"/>
    <property type="match status" value="1"/>
</dbReference>
<keyword evidence="6 15" id="KW-0436">Ligase</keyword>
<dbReference type="PANTHER" id="PTHR48095:SF2">
    <property type="entry name" value="BIOTIN CARBOXYLASE, CHLOROPLASTIC"/>
    <property type="match status" value="1"/>
</dbReference>
<keyword evidence="9 14" id="KW-0067">ATP-binding</keyword>
<organism evidence="18 19">
    <name type="scientific">Paraburkholderia sediminicola</name>
    <dbReference type="NCBI Taxonomy" id="458836"/>
    <lineage>
        <taxon>Bacteria</taxon>
        <taxon>Pseudomonadati</taxon>
        <taxon>Pseudomonadota</taxon>
        <taxon>Betaproteobacteria</taxon>
        <taxon>Burkholderiales</taxon>
        <taxon>Burkholderiaceae</taxon>
        <taxon>Paraburkholderia</taxon>
    </lineage>
</organism>
<evidence type="ECO:0000256" key="3">
    <source>
        <dbReference type="ARBA" id="ARBA00011750"/>
    </source>
</evidence>
<evidence type="ECO:0000259" key="17">
    <source>
        <dbReference type="PROSITE" id="PS50979"/>
    </source>
</evidence>
<dbReference type="GeneID" id="97039558"/>
<keyword evidence="8 14" id="KW-0547">Nucleotide-binding</keyword>
<dbReference type="Proteomes" id="UP000494255">
    <property type="component" value="Unassembled WGS sequence"/>
</dbReference>
<gene>
    <name evidence="18" type="primary">accC_1</name>
    <name evidence="18" type="ORF">LMG24238_00904</name>
</gene>
<evidence type="ECO:0000256" key="2">
    <source>
        <dbReference type="ARBA" id="ARBA00004956"/>
    </source>
</evidence>
<evidence type="ECO:0000259" key="16">
    <source>
        <dbReference type="PROSITE" id="PS50975"/>
    </source>
</evidence>
<evidence type="ECO:0000256" key="10">
    <source>
        <dbReference type="ARBA" id="ARBA00022842"/>
    </source>
</evidence>
<dbReference type="SUPFAM" id="SSF51246">
    <property type="entry name" value="Rudiment single hybrid motif"/>
    <property type="match status" value="1"/>
</dbReference>
<evidence type="ECO:0000256" key="15">
    <source>
        <dbReference type="RuleBase" id="RU365063"/>
    </source>
</evidence>
<evidence type="ECO:0000256" key="9">
    <source>
        <dbReference type="ARBA" id="ARBA00022840"/>
    </source>
</evidence>
<evidence type="ECO:0000256" key="12">
    <source>
        <dbReference type="ARBA" id="ARBA00033786"/>
    </source>
</evidence>
<proteinExistence type="predicted"/>
<comment type="function">
    <text evidence="1 15">This protein is a component of the acetyl coenzyme A carboxylase complex; first, biotin carboxylase catalyzes the carboxylation of the carrier protein and then the transcarboxylase transfers the carboxyl group to form malonyl-CoA.</text>
</comment>
<feature type="domain" description="Biotin carboxylation" evidence="17">
    <location>
        <begin position="1"/>
        <end position="445"/>
    </location>
</feature>
<dbReference type="PROSITE" id="PS00866">
    <property type="entry name" value="CPSASE_1"/>
    <property type="match status" value="1"/>
</dbReference>
<dbReference type="SUPFAM" id="SSF56059">
    <property type="entry name" value="Glutathione synthetase ATP-binding domain-like"/>
    <property type="match status" value="1"/>
</dbReference>
<protein>
    <recommendedName>
        <fullName evidence="5 15">Biotin carboxylase</fullName>
        <ecNumber evidence="4 15">6.3.4.14</ecNumber>
    </recommendedName>
    <alternativeName>
        <fullName evidence="12 15">Acetyl-coenzyme A carboxylase biotin carboxylase subunit A</fullName>
    </alternativeName>
</protein>
<dbReference type="EC" id="6.3.4.14" evidence="4 15"/>
<dbReference type="PROSITE" id="PS00867">
    <property type="entry name" value="CPSASE_2"/>
    <property type="match status" value="1"/>
</dbReference>
<dbReference type="PANTHER" id="PTHR48095">
    <property type="entry name" value="PYRUVATE CARBOXYLASE SUBUNIT A"/>
    <property type="match status" value="1"/>
</dbReference>
<comment type="subunit">
    <text evidence="3 15">Acetyl-CoA carboxylase is a heterohexamer of biotin carboxyl carrier protein, biotin carboxylase and the two subunits of carboxyl transferase in a 2:2 complex.</text>
</comment>
<keyword evidence="19" id="KW-1185">Reference proteome</keyword>
<keyword evidence="15" id="KW-0275">Fatty acid biosynthesis</keyword>
<comment type="catalytic activity">
    <reaction evidence="13 15">
        <text>N(6)-biotinyl-L-lysyl-[protein] + hydrogencarbonate + ATP = N(6)-carboxybiotinyl-L-lysyl-[protein] + ADP + phosphate + H(+)</text>
        <dbReference type="Rhea" id="RHEA:13501"/>
        <dbReference type="Rhea" id="RHEA-COMP:10505"/>
        <dbReference type="Rhea" id="RHEA-COMP:10506"/>
        <dbReference type="ChEBI" id="CHEBI:15378"/>
        <dbReference type="ChEBI" id="CHEBI:17544"/>
        <dbReference type="ChEBI" id="CHEBI:30616"/>
        <dbReference type="ChEBI" id="CHEBI:43474"/>
        <dbReference type="ChEBI" id="CHEBI:83144"/>
        <dbReference type="ChEBI" id="CHEBI:83145"/>
        <dbReference type="ChEBI" id="CHEBI:456216"/>
        <dbReference type="EC" id="6.3.4.14"/>
    </reaction>
</comment>
<evidence type="ECO:0000256" key="11">
    <source>
        <dbReference type="ARBA" id="ARBA00023267"/>
    </source>
</evidence>
<dbReference type="RefSeq" id="WP_175049230.1">
    <property type="nucleotide sequence ID" value="NZ_CADIKC010000001.1"/>
</dbReference>
<sequence>MFNKVLIANRGEIALRIQRACRELGLKTVAVHSEADADARYVRLADEALCIGPAAPGQSYLNRAAILFAAHVSGAQAIHPGYGFLSENADFAAQVEAAGMAFIGPEPDSIRTMGDKVAAKRAMRAAGVPCVPGPDGGLPDDPTEILRVAQEIGYPVIVKAAGGGGGRGMRVVPGPEQLLEAVSVTREEARRAFGKPELYVEKFLEHPRHVEIQVLCDTYGNALWLGSRDCSLQRRHQKVLEEAPAPGIDPELIRQVGERCVEACRQTNYRGAGTFEFLFENGQFYFIEMNTRLQVEHPVTEMTSGIDIVREQIRIAQGHALTIRQSDIRTLGHSLECRINAEDPFTFAPCPGKISVWELPGGNGVRVDSHMSGGAVVPPYYDSLIAKVITHGATREEALARMRIALSEMRIEGIRTNVPLHQAMLEDEGFSEGGVDIHHLERWLAKRKQT</sequence>
<dbReference type="InterPro" id="IPR011764">
    <property type="entry name" value="Biotin_carboxylation_dom"/>
</dbReference>
<dbReference type="AlphaFoldDB" id="A0A6J4ZYR4"/>
<keyword evidence="11 15" id="KW-0092">Biotin</keyword>
<dbReference type="Gene3D" id="3.30.470.20">
    <property type="entry name" value="ATP-grasp fold, B domain"/>
    <property type="match status" value="1"/>
</dbReference>
<evidence type="ECO:0000256" key="6">
    <source>
        <dbReference type="ARBA" id="ARBA00022598"/>
    </source>
</evidence>
<comment type="pathway">
    <text evidence="2 15">Lipid metabolism; malonyl-CoA biosynthesis; malonyl-CoA from acetyl-CoA: step 1/1.</text>
</comment>